<protein>
    <submittedName>
        <fullName evidence="4">1-acyl-sn-glycerol-3-phosphate acyltransferase</fullName>
        <ecNumber evidence="4">2.3.1.51</ecNumber>
    </submittedName>
</protein>
<dbReference type="Pfam" id="PF01553">
    <property type="entry name" value="Acyltransferase"/>
    <property type="match status" value="1"/>
</dbReference>
<gene>
    <name evidence="4" type="ORF">JOE42_003511</name>
</gene>
<comment type="caution">
    <text evidence="4">The sequence shown here is derived from an EMBL/GenBank/DDBJ whole genome shotgun (WGS) entry which is preliminary data.</text>
</comment>
<dbReference type="PANTHER" id="PTHR10434">
    <property type="entry name" value="1-ACYL-SN-GLYCEROL-3-PHOSPHATE ACYLTRANSFERASE"/>
    <property type="match status" value="1"/>
</dbReference>
<reference evidence="4 5" key="1">
    <citation type="submission" date="2021-01" db="EMBL/GenBank/DDBJ databases">
        <title>Genomics of switchgrass bacterial isolates.</title>
        <authorList>
            <person name="Shade A."/>
        </authorList>
    </citation>
    <scope>NUCLEOTIDE SEQUENCE [LARGE SCALE GENOMIC DNA]</scope>
    <source>
        <strain evidence="4 5">PvP111</strain>
    </source>
</reference>
<dbReference type="GO" id="GO:0003841">
    <property type="term" value="F:1-acylglycerol-3-phosphate O-acyltransferase activity"/>
    <property type="evidence" value="ECO:0007669"/>
    <property type="project" value="UniProtKB-EC"/>
</dbReference>
<dbReference type="EMBL" id="JAFBBK010000001">
    <property type="protein sequence ID" value="MBM7416778.1"/>
    <property type="molecule type" value="Genomic_DNA"/>
</dbReference>
<name>A0ABS2KXW3_9NOCA</name>
<dbReference type="PANTHER" id="PTHR10434:SF55">
    <property type="entry name" value="POSSIBLE ACYLTRANSFERASE"/>
    <property type="match status" value="1"/>
</dbReference>
<dbReference type="SUPFAM" id="SSF69593">
    <property type="entry name" value="Glycerol-3-phosphate (1)-acyltransferase"/>
    <property type="match status" value="1"/>
</dbReference>
<dbReference type="CDD" id="cd07989">
    <property type="entry name" value="LPLAT_AGPAT-like"/>
    <property type="match status" value="1"/>
</dbReference>
<accession>A0ABS2KXW3</accession>
<evidence type="ECO:0000313" key="4">
    <source>
        <dbReference type="EMBL" id="MBM7416778.1"/>
    </source>
</evidence>
<dbReference type="EC" id="2.3.1.51" evidence="4"/>
<organism evidence="4 5">
    <name type="scientific">Rhodococcoides corynebacterioides</name>
    <dbReference type="NCBI Taxonomy" id="53972"/>
    <lineage>
        <taxon>Bacteria</taxon>
        <taxon>Bacillati</taxon>
        <taxon>Actinomycetota</taxon>
        <taxon>Actinomycetes</taxon>
        <taxon>Mycobacteriales</taxon>
        <taxon>Nocardiaceae</taxon>
        <taxon>Rhodococcoides</taxon>
    </lineage>
</organism>
<proteinExistence type="predicted"/>
<evidence type="ECO:0000256" key="2">
    <source>
        <dbReference type="ARBA" id="ARBA00023315"/>
    </source>
</evidence>
<dbReference type="Proteomes" id="UP000703038">
    <property type="component" value="Unassembled WGS sequence"/>
</dbReference>
<evidence type="ECO:0000256" key="1">
    <source>
        <dbReference type="ARBA" id="ARBA00022679"/>
    </source>
</evidence>
<keyword evidence="2 4" id="KW-0012">Acyltransferase</keyword>
<keyword evidence="1 4" id="KW-0808">Transferase</keyword>
<evidence type="ECO:0000259" key="3">
    <source>
        <dbReference type="SMART" id="SM00563"/>
    </source>
</evidence>
<dbReference type="InterPro" id="IPR002123">
    <property type="entry name" value="Plipid/glycerol_acylTrfase"/>
</dbReference>
<dbReference type="SMART" id="SM00563">
    <property type="entry name" value="PlsC"/>
    <property type="match status" value="1"/>
</dbReference>
<feature type="domain" description="Phospholipid/glycerol acyltransferase" evidence="3">
    <location>
        <begin position="37"/>
        <end position="151"/>
    </location>
</feature>
<dbReference type="RefSeq" id="WP_204869508.1">
    <property type="nucleotide sequence ID" value="NZ_JAFBBK010000001.1"/>
</dbReference>
<keyword evidence="5" id="KW-1185">Reference proteome</keyword>
<evidence type="ECO:0000313" key="5">
    <source>
        <dbReference type="Proteomes" id="UP000703038"/>
    </source>
</evidence>
<sequence length="252" mass="27451">MDPVYRTVIGIARTVFAAQGLKFDVEGAENIPARGGAVIAINHTGYLDFTYAGLPARKHKRYIRFMAKKEVFDNPKSGPIMRSLKHIAVDRAAGAESYRAAVDALSRGELVGVYPEATISRSFEIKEFKSGAARMAIEAGVPVIPVVIWGAQRVWTKGYPKKLGRTKTPISIAVGEPIPPTMSAGDLTAHLRSTMQTMLADVQKNYDHPAGEYWVPARLGGSAPTLEEADKLDAVDLEARMAARDERKRASD</sequence>